<dbReference type="PANTHER" id="PTHR37938:SF1">
    <property type="entry name" value="BLL0215 PROTEIN"/>
    <property type="match status" value="1"/>
</dbReference>
<evidence type="ECO:0000259" key="2">
    <source>
        <dbReference type="Pfam" id="PF03703"/>
    </source>
</evidence>
<dbReference type="OrthoDB" id="204675at2157"/>
<feature type="domain" description="YdbS-like PH" evidence="2">
    <location>
        <begin position="75"/>
        <end position="136"/>
    </location>
</feature>
<evidence type="ECO:0000256" key="1">
    <source>
        <dbReference type="SAM" id="Phobius"/>
    </source>
</evidence>
<gene>
    <name evidence="3" type="ORF">HYG82_00735</name>
</gene>
<dbReference type="Pfam" id="PF03703">
    <property type="entry name" value="bPH_2"/>
    <property type="match status" value="1"/>
</dbReference>
<dbReference type="AlphaFoldDB" id="A0A7D5L3N3"/>
<dbReference type="PANTHER" id="PTHR37938">
    <property type="entry name" value="BLL0215 PROTEIN"/>
    <property type="match status" value="1"/>
</dbReference>
<keyword evidence="1" id="KW-0812">Transmembrane</keyword>
<dbReference type="Proteomes" id="UP000509241">
    <property type="component" value="Chromosome"/>
</dbReference>
<evidence type="ECO:0000313" key="4">
    <source>
        <dbReference type="Proteomes" id="UP000509241"/>
    </source>
</evidence>
<dbReference type="EMBL" id="CP058601">
    <property type="protein sequence ID" value="QLG51105.1"/>
    <property type="molecule type" value="Genomic_DNA"/>
</dbReference>
<organism evidence="3 4">
    <name type="scientific">Natrinema halophilum</name>
    <dbReference type="NCBI Taxonomy" id="1699371"/>
    <lineage>
        <taxon>Archaea</taxon>
        <taxon>Methanobacteriati</taxon>
        <taxon>Methanobacteriota</taxon>
        <taxon>Stenosarchaea group</taxon>
        <taxon>Halobacteria</taxon>
        <taxon>Halobacteriales</taxon>
        <taxon>Natrialbaceae</taxon>
        <taxon>Natrinema</taxon>
    </lineage>
</organism>
<sequence length="174" mass="18859">MGGERVRWHGGSRIQTVLPWIGLAVVGTVCILAAVAFELDPIIAATGISLVVAPAPWQYARVSRTAFVGTNAVAAARNGVLGVTVRTVALERIQNTTVEQHPLGRLVGYGTVTIETASGTEIAFWNVEEPTGIRARLEAERKRLTGAEVPGSRDQWDAILAELQEWRRVLECDF</sequence>
<evidence type="ECO:0000313" key="3">
    <source>
        <dbReference type="EMBL" id="QLG51105.1"/>
    </source>
</evidence>
<reference evidence="3 4" key="1">
    <citation type="submission" date="2020-07" db="EMBL/GenBank/DDBJ databases">
        <authorList>
            <person name="Cui H."/>
        </authorList>
    </citation>
    <scope>NUCLEOTIDE SEQUENCE [LARGE SCALE GENOMIC DNA]</scope>
    <source>
        <strain evidence="3 4">YPL8</strain>
    </source>
</reference>
<proteinExistence type="predicted"/>
<feature type="transmembrane region" description="Helical" evidence="1">
    <location>
        <begin position="17"/>
        <end position="36"/>
    </location>
</feature>
<dbReference type="InterPro" id="IPR005182">
    <property type="entry name" value="YdbS-like_PH"/>
</dbReference>
<keyword evidence="1" id="KW-0472">Membrane</keyword>
<accession>A0A7D5L3N3</accession>
<name>A0A7D5L3N3_9EURY</name>
<keyword evidence="4" id="KW-1185">Reference proteome</keyword>
<protein>
    <submittedName>
        <fullName evidence="3">PH domain-containing protein</fullName>
    </submittedName>
</protein>
<keyword evidence="1" id="KW-1133">Transmembrane helix</keyword>